<dbReference type="EMBL" id="CP036401">
    <property type="protein sequence ID" value="QBI01643.1"/>
    <property type="molecule type" value="Genomic_DNA"/>
</dbReference>
<organism evidence="3 6">
    <name type="scientific">Pseudoduganella albidiflava</name>
    <dbReference type="NCBI Taxonomy" id="321983"/>
    <lineage>
        <taxon>Bacteria</taxon>
        <taxon>Pseudomonadati</taxon>
        <taxon>Pseudomonadota</taxon>
        <taxon>Betaproteobacteria</taxon>
        <taxon>Burkholderiales</taxon>
        <taxon>Oxalobacteraceae</taxon>
        <taxon>Telluria group</taxon>
        <taxon>Pseudoduganella</taxon>
    </lineage>
</organism>
<dbReference type="RefSeq" id="WP_131145763.1">
    <property type="nucleotide sequence ID" value="NZ_BMWV01000003.1"/>
</dbReference>
<dbReference type="AlphaFoldDB" id="A0A411WY69"/>
<dbReference type="Proteomes" id="UP000292307">
    <property type="component" value="Chromosome"/>
</dbReference>
<dbReference type="Proteomes" id="UP000628442">
    <property type="component" value="Unassembled WGS sequence"/>
</dbReference>
<keyword evidence="1" id="KW-0175">Coiled coil</keyword>
<protein>
    <submittedName>
        <fullName evidence="4">ATPase</fullName>
    </submittedName>
</protein>
<keyword evidence="5" id="KW-1185">Reference proteome</keyword>
<dbReference type="OrthoDB" id="9178680at2"/>
<feature type="coiled-coil region" evidence="1">
    <location>
        <begin position="158"/>
        <end position="185"/>
    </location>
</feature>
<reference evidence="3" key="1">
    <citation type="journal article" date="2014" name="Int. J. Syst. Evol. Microbiol.">
        <title>Complete genome sequence of Corynebacterium casei LMG S-19264T (=DSM 44701T), isolated from a smear-ripened cheese.</title>
        <authorList>
            <consortium name="US DOE Joint Genome Institute (JGI-PGF)"/>
            <person name="Walter F."/>
            <person name="Albersmeier A."/>
            <person name="Kalinowski J."/>
            <person name="Ruckert C."/>
        </authorList>
    </citation>
    <scope>NUCLEOTIDE SEQUENCE</scope>
    <source>
        <strain evidence="3">KCTC 12343</strain>
    </source>
</reference>
<evidence type="ECO:0000313" key="6">
    <source>
        <dbReference type="Proteomes" id="UP000628442"/>
    </source>
</evidence>
<sequence>MEPVLTAEAQLLNDVDVLRTRYSNTQELYREVCAVMFFRYGMTPTANRLYQLVRKGSMSAPAEALAKFWSQLRERSRVTIDGPDLPESLRSGAGELLSALWKQAQEAAGEALAALRAEAEARIADAARAEEAAAVRIAGLAAELAAEREVSGAARKELAALRHQLAAGEAINAKLRQRVEDARKELNEQHAWFRTVERDHAASLDKLRVQLQAERDAAVAAHRQAVEEREREHAAVLRLQKALETERDAGAAALESQRAELRDVVSQLAGLHQRIGMLDGSATAAAAARDDALQALAAVRRELAVAQAEAAAAAGRAAALETALHHAAGRAGPAAPRKRQPAG</sequence>
<name>A0A411WY69_9BURK</name>
<reference evidence="4 5" key="2">
    <citation type="submission" date="2019-02" db="EMBL/GenBank/DDBJ databases">
        <title>Draft Genome Sequences of Six Type Strains of the Genus Massilia.</title>
        <authorList>
            <person name="Miess H."/>
            <person name="Frediansyhah A."/>
            <person name="Gross H."/>
        </authorList>
    </citation>
    <scope>NUCLEOTIDE SEQUENCE [LARGE SCALE GENOMIC DNA]</scope>
    <source>
        <strain evidence="4 5">DSM 17472</strain>
    </source>
</reference>
<evidence type="ECO:0000256" key="1">
    <source>
        <dbReference type="SAM" id="Coils"/>
    </source>
</evidence>
<evidence type="ECO:0000259" key="2">
    <source>
        <dbReference type="Pfam" id="PF11740"/>
    </source>
</evidence>
<dbReference type="InterPro" id="IPR021104">
    <property type="entry name" value="KfrA_DNA-bd_N"/>
</dbReference>
<feature type="domain" description="KfrA N-terminal DNA-binding" evidence="2">
    <location>
        <begin position="32"/>
        <end position="144"/>
    </location>
</feature>
<dbReference type="Pfam" id="PF11740">
    <property type="entry name" value="KfrA_N"/>
    <property type="match status" value="1"/>
</dbReference>
<evidence type="ECO:0000313" key="3">
    <source>
        <dbReference type="EMBL" id="GGY33964.1"/>
    </source>
</evidence>
<accession>A0A411WY69</accession>
<evidence type="ECO:0000313" key="4">
    <source>
        <dbReference type="EMBL" id="QBI01643.1"/>
    </source>
</evidence>
<reference evidence="3" key="3">
    <citation type="submission" date="2022-12" db="EMBL/GenBank/DDBJ databases">
        <authorList>
            <person name="Sun Q."/>
            <person name="Kim S."/>
        </authorList>
    </citation>
    <scope>NUCLEOTIDE SEQUENCE</scope>
    <source>
        <strain evidence="3">KCTC 12343</strain>
    </source>
</reference>
<dbReference type="EMBL" id="BMWV01000003">
    <property type="protein sequence ID" value="GGY33964.1"/>
    <property type="molecule type" value="Genomic_DNA"/>
</dbReference>
<evidence type="ECO:0000313" key="5">
    <source>
        <dbReference type="Proteomes" id="UP000292307"/>
    </source>
</evidence>
<proteinExistence type="predicted"/>
<gene>
    <name evidence="4" type="ORF">EYF70_12910</name>
    <name evidence="3" type="ORF">GCM10007387_14850</name>
</gene>